<dbReference type="EMBL" id="JAAVUN010000001">
    <property type="protein sequence ID" value="NKE08492.1"/>
    <property type="molecule type" value="Genomic_DNA"/>
</dbReference>
<dbReference type="RefSeq" id="WP_119932134.1">
    <property type="nucleotide sequence ID" value="NZ_JAAVUN010000001.1"/>
</dbReference>
<keyword evidence="1" id="KW-0378">Hydrolase</keyword>
<reference evidence="1 2" key="1">
    <citation type="submission" date="2020-02" db="EMBL/GenBank/DDBJ databases">
        <authorList>
            <person name="Sun Q."/>
        </authorList>
    </citation>
    <scope>NUCLEOTIDE SEQUENCE [LARGE SCALE GENOMIC DNA]</scope>
    <source>
        <strain evidence="1 2">YIM 13062</strain>
    </source>
</reference>
<proteinExistence type="predicted"/>
<dbReference type="GO" id="GO:0005975">
    <property type="term" value="P:carbohydrate metabolic process"/>
    <property type="evidence" value="ECO:0007669"/>
    <property type="project" value="InterPro"/>
</dbReference>
<protein>
    <submittedName>
        <fullName evidence="1">Glycosidase</fullName>
    </submittedName>
</protein>
<organism evidence="1 2">
    <name type="scientific">Kocuria subflava</name>
    <dbReference type="NCBI Taxonomy" id="1736139"/>
    <lineage>
        <taxon>Bacteria</taxon>
        <taxon>Bacillati</taxon>
        <taxon>Actinomycetota</taxon>
        <taxon>Actinomycetes</taxon>
        <taxon>Micrococcales</taxon>
        <taxon>Micrococcaceae</taxon>
        <taxon>Kocuria</taxon>
    </lineage>
</organism>
<keyword evidence="2" id="KW-1185">Reference proteome</keyword>
<dbReference type="GO" id="GO:0016798">
    <property type="term" value="F:hydrolase activity, acting on glycosyl bonds"/>
    <property type="evidence" value="ECO:0007669"/>
    <property type="project" value="UniProtKB-KW"/>
</dbReference>
<name>A0A846TRX7_9MICC</name>
<evidence type="ECO:0000313" key="2">
    <source>
        <dbReference type="Proteomes" id="UP000521379"/>
    </source>
</evidence>
<dbReference type="InterPro" id="IPR005198">
    <property type="entry name" value="Glyco_hydro_76"/>
</dbReference>
<dbReference type="AlphaFoldDB" id="A0A846TRX7"/>
<gene>
    <name evidence="1" type="ORF">GTW58_00725</name>
</gene>
<dbReference type="Gene3D" id="1.50.10.20">
    <property type="match status" value="1"/>
</dbReference>
<dbReference type="Pfam" id="PF03663">
    <property type="entry name" value="Glyco_hydro_76"/>
    <property type="match status" value="1"/>
</dbReference>
<evidence type="ECO:0000313" key="1">
    <source>
        <dbReference type="EMBL" id="NKE08492.1"/>
    </source>
</evidence>
<keyword evidence="1" id="KW-0326">Glycosidase</keyword>
<comment type="caution">
    <text evidence="1">The sequence shown here is derived from an EMBL/GenBank/DDBJ whole genome shotgun (WGS) entry which is preliminary data.</text>
</comment>
<dbReference type="Proteomes" id="UP000521379">
    <property type="component" value="Unassembled WGS sequence"/>
</dbReference>
<accession>A0A846TRX7</accession>
<dbReference type="InterPro" id="IPR008928">
    <property type="entry name" value="6-hairpin_glycosidase_sf"/>
</dbReference>
<dbReference type="PANTHER" id="PTHR47791">
    <property type="entry name" value="MEIOTICALLY UP-REGULATED GENE 191 PROTEIN"/>
    <property type="match status" value="1"/>
</dbReference>
<dbReference type="PANTHER" id="PTHR47791:SF3">
    <property type="entry name" value="MEIOTICALLY UP-REGULATED GENE 191 PROTEIN"/>
    <property type="match status" value="1"/>
</dbReference>
<dbReference type="InterPro" id="IPR053169">
    <property type="entry name" value="MUG_Protein"/>
</dbReference>
<sequence>MSHDPAHSLITGANEDRRERAGLAARSVQSLFGERLFGIPGTWIGAVEFPHPTQFSTKWHYWWQAHLLDALVDAAQREATSGQDAGPTRERAHRLLRSIALRSGGQVVFNNYYDDMSWLMLALGRFRHLEEDAGGKTRHLTKAGSDLLKAIRDAHTGDLNGGVFWTRERTYKNTATTGPAALIAVRTHAAQECASLLSWLESHLWDASKGVFKDGINIVTHDDGSTGTKLEEAVYTYNSGPALAAAVELAQTSTGAETKRWATFAAQIIAGADKEFGRDMGNRRVLKTHGSGDAGLFTGILVRYLAEAAESKALDPEARATARRLVLDTADAFWAGRREFDPDLDFNDPQAQPDPARVVAIFSPNPLEHADTAQPVGRTVELGTQVQAWTALEAAARLEATV</sequence>
<dbReference type="SUPFAM" id="SSF48208">
    <property type="entry name" value="Six-hairpin glycosidases"/>
    <property type="match status" value="1"/>
</dbReference>